<dbReference type="PANTHER" id="PTHR13847:SF281">
    <property type="entry name" value="FAD DEPENDENT OXIDOREDUCTASE DOMAIN-CONTAINING PROTEIN"/>
    <property type="match status" value="1"/>
</dbReference>
<dbReference type="AlphaFoldDB" id="A0A937W2J5"/>
<proteinExistence type="predicted"/>
<accession>A0A937W2J5</accession>
<name>A0A937W2J5_UNCTE</name>
<dbReference type="InterPro" id="IPR036188">
    <property type="entry name" value="FAD/NAD-bd_sf"/>
</dbReference>
<organism evidence="2 3">
    <name type="scientific">Tectimicrobiota bacterium</name>
    <dbReference type="NCBI Taxonomy" id="2528274"/>
    <lineage>
        <taxon>Bacteria</taxon>
        <taxon>Pseudomonadati</taxon>
        <taxon>Nitrospinota/Tectimicrobiota group</taxon>
        <taxon>Candidatus Tectimicrobiota</taxon>
    </lineage>
</organism>
<dbReference type="Gene3D" id="3.30.9.10">
    <property type="entry name" value="D-Amino Acid Oxidase, subunit A, domain 2"/>
    <property type="match status" value="1"/>
</dbReference>
<protein>
    <submittedName>
        <fullName evidence="2">FAD-binding oxidoreductase</fullName>
    </submittedName>
</protein>
<dbReference type="Pfam" id="PF01266">
    <property type="entry name" value="DAO"/>
    <property type="match status" value="2"/>
</dbReference>
<feature type="non-terminal residue" evidence="2">
    <location>
        <position position="198"/>
    </location>
</feature>
<feature type="domain" description="FAD dependent oxidoreductase" evidence="1">
    <location>
        <begin position="32"/>
        <end position="121"/>
    </location>
</feature>
<sequence>MAQSVSHPWGEPIWSFPIPITRRPLTDDTWVDVAIVGAGFTGLATAHYVQQLCPDRQVVVFEAQQVGNGASGRTGGLVLEDTAVGPLPGVGDCVATVQKLVRTQGIQCDLRVDGCWEIGRQRGQATSPIQWADHGTLRVVYNIPGGAFDPRRFLAGLAERVQKAGGQIFEQSPVTGLHLTDHDDVCLTVAGKTVRAGR</sequence>
<dbReference type="EMBL" id="VGLS01000680">
    <property type="protein sequence ID" value="MBM3225769.1"/>
    <property type="molecule type" value="Genomic_DNA"/>
</dbReference>
<dbReference type="GO" id="GO:0005737">
    <property type="term" value="C:cytoplasm"/>
    <property type="evidence" value="ECO:0007669"/>
    <property type="project" value="TreeGrafter"/>
</dbReference>
<reference evidence="2" key="1">
    <citation type="submission" date="2019-03" db="EMBL/GenBank/DDBJ databases">
        <title>Lake Tanganyika Metagenome-Assembled Genomes (MAGs).</title>
        <authorList>
            <person name="Tran P."/>
        </authorList>
    </citation>
    <scope>NUCLEOTIDE SEQUENCE</scope>
    <source>
        <strain evidence="2">K_DeepCast_65m_m2_066</strain>
    </source>
</reference>
<evidence type="ECO:0000259" key="1">
    <source>
        <dbReference type="Pfam" id="PF01266"/>
    </source>
</evidence>
<dbReference type="Proteomes" id="UP000712673">
    <property type="component" value="Unassembled WGS sequence"/>
</dbReference>
<dbReference type="InterPro" id="IPR006076">
    <property type="entry name" value="FAD-dep_OxRdtase"/>
</dbReference>
<evidence type="ECO:0000313" key="2">
    <source>
        <dbReference type="EMBL" id="MBM3225769.1"/>
    </source>
</evidence>
<dbReference type="Gene3D" id="3.50.50.60">
    <property type="entry name" value="FAD/NAD(P)-binding domain"/>
    <property type="match status" value="2"/>
</dbReference>
<dbReference type="PANTHER" id="PTHR13847">
    <property type="entry name" value="SARCOSINE DEHYDROGENASE-RELATED"/>
    <property type="match status" value="1"/>
</dbReference>
<comment type="caution">
    <text evidence="2">The sequence shown here is derived from an EMBL/GenBank/DDBJ whole genome shotgun (WGS) entry which is preliminary data.</text>
</comment>
<evidence type="ECO:0000313" key="3">
    <source>
        <dbReference type="Proteomes" id="UP000712673"/>
    </source>
</evidence>
<gene>
    <name evidence="2" type="ORF">FJZ47_18490</name>
</gene>
<dbReference type="SUPFAM" id="SSF51905">
    <property type="entry name" value="FAD/NAD(P)-binding domain"/>
    <property type="match status" value="1"/>
</dbReference>
<feature type="domain" description="FAD dependent oxidoreductase" evidence="1">
    <location>
        <begin position="143"/>
        <end position="181"/>
    </location>
</feature>